<comment type="caution">
    <text evidence="7">The sequence shown here is derived from an EMBL/GenBank/DDBJ whole genome shotgun (WGS) entry which is preliminary data.</text>
</comment>
<dbReference type="PANTHER" id="PTHR21716:SF4">
    <property type="entry name" value="TRANSMEMBRANE PROTEIN 245"/>
    <property type="match status" value="1"/>
</dbReference>
<accession>A0ABD6EI45</accession>
<feature type="transmembrane region" description="Helical" evidence="6">
    <location>
        <begin position="21"/>
        <end position="45"/>
    </location>
</feature>
<evidence type="ECO:0000256" key="6">
    <source>
        <dbReference type="SAM" id="Phobius"/>
    </source>
</evidence>
<feature type="transmembrane region" description="Helical" evidence="6">
    <location>
        <begin position="161"/>
        <end position="179"/>
    </location>
</feature>
<dbReference type="GO" id="GO:0016020">
    <property type="term" value="C:membrane"/>
    <property type="evidence" value="ECO:0007669"/>
    <property type="project" value="UniProtKB-SubCell"/>
</dbReference>
<dbReference type="PANTHER" id="PTHR21716">
    <property type="entry name" value="TRANSMEMBRANE PROTEIN"/>
    <property type="match status" value="1"/>
</dbReference>
<keyword evidence="4 6" id="KW-1133">Transmembrane helix</keyword>
<feature type="transmembrane region" description="Helical" evidence="6">
    <location>
        <begin position="735"/>
        <end position="761"/>
    </location>
</feature>
<keyword evidence="5 6" id="KW-0472">Membrane</keyword>
<feature type="transmembrane region" description="Helical" evidence="6">
    <location>
        <begin position="275"/>
        <end position="308"/>
    </location>
</feature>
<protein>
    <recommendedName>
        <fullName evidence="9">Transmembrane protein 245</fullName>
    </recommendedName>
</protein>
<dbReference type="InterPro" id="IPR002549">
    <property type="entry name" value="AI-2E-like"/>
</dbReference>
<reference evidence="7 8" key="1">
    <citation type="submission" date="2024-08" db="EMBL/GenBank/DDBJ databases">
        <title>Gnathostoma spinigerum genome.</title>
        <authorList>
            <person name="Gonzalez-Bertolin B."/>
            <person name="Monzon S."/>
            <person name="Zaballos A."/>
            <person name="Jimenez P."/>
            <person name="Dekumyoy P."/>
            <person name="Varona S."/>
            <person name="Cuesta I."/>
            <person name="Sumanam S."/>
            <person name="Adisakwattana P."/>
            <person name="Gasser R.B."/>
            <person name="Hernandez-Gonzalez A."/>
            <person name="Young N.D."/>
            <person name="Perteguer M.J."/>
        </authorList>
    </citation>
    <scope>NUCLEOTIDE SEQUENCE [LARGE SCALE GENOMIC DNA]</scope>
    <source>
        <strain evidence="7">AL3</strain>
        <tissue evidence="7">Liver</tissue>
    </source>
</reference>
<evidence type="ECO:0000313" key="7">
    <source>
        <dbReference type="EMBL" id="MFH4976352.1"/>
    </source>
</evidence>
<keyword evidence="8" id="KW-1185">Reference proteome</keyword>
<organism evidence="7 8">
    <name type="scientific">Gnathostoma spinigerum</name>
    <dbReference type="NCBI Taxonomy" id="75299"/>
    <lineage>
        <taxon>Eukaryota</taxon>
        <taxon>Metazoa</taxon>
        <taxon>Ecdysozoa</taxon>
        <taxon>Nematoda</taxon>
        <taxon>Chromadorea</taxon>
        <taxon>Rhabditida</taxon>
        <taxon>Spirurina</taxon>
        <taxon>Gnathostomatomorpha</taxon>
        <taxon>Gnathostomatoidea</taxon>
        <taxon>Gnathostomatidae</taxon>
        <taxon>Gnathostoma</taxon>
    </lineage>
</organism>
<dbReference type="AlphaFoldDB" id="A0ABD6EI45"/>
<feature type="transmembrane region" description="Helical" evidence="6">
    <location>
        <begin position="377"/>
        <end position="398"/>
    </location>
</feature>
<evidence type="ECO:0000256" key="5">
    <source>
        <dbReference type="ARBA" id="ARBA00023136"/>
    </source>
</evidence>
<feature type="transmembrane region" description="Helical" evidence="6">
    <location>
        <begin position="542"/>
        <end position="561"/>
    </location>
</feature>
<evidence type="ECO:0000313" key="8">
    <source>
        <dbReference type="Proteomes" id="UP001608902"/>
    </source>
</evidence>
<sequence length="766" mass="85119">MTPEGGFMRKFTSGDDQQTALYFAFYNALLFTCTGICLAGVYAVYQMLHMFITPLLWATLVGTVLFPLKRSVTTLLNDWLKKLEETDTPVAVGFLLFPLQCVNKMSDVILSYFEWKKGMIVGVVFVILKMCGREVLLHIIGAAGDVFVLFDSFISFFSKPWIFPIIVPYFLAYTGWIFVQDQERINKKIARAVSVPIWIYGISLSSSCFGPLRVPIFLLIAVSLLLLATGLVGKEISEEKDDDKVNLKEVKESHGRSSENLAEMPNLKKAITSDFYIQVIFVLCVLLFTVRHNSVSAVAVVLVFLAFLKRMGEASGFFTMCGNLARSVWQQFSPQAHRFLEITVAGPLRQFFKLLFTSDKMLRSSISSAVDALSTTVVMVLLAFGSVFLVAFVGFQLYSETVHLIKLGSNIVSQQPSWLGFTFNYNGQQPGQLDFDDYVTQVYEQGRTWLAKNARNLVKPEDSERADLIEAQVKQVVDNLYHIWESKSCAKMNESHATVRGDWLAQLKNASNFRVLRQELMEMMQENIETVISVAQSVWSMILLNISLLSALFLSVIGTVVDFGLDIVHFLIEIIVFMTAVYYLLANSGNEWLPLKWINDALPQSSQAAVGSTSLNTGSISKAIETAISGVFVLSAKMAVFYGLYTYFIHALFDLNVVFIPSVLATLFAAIPIMGPYTVSIIGLVELFVVRKETAAAVCFGIASIAPMCFADAAFYSELRGSHPYVTGLAIIGGIYWLGLQGAIIGPVILCTMLILANVYADFVRS</sequence>
<name>A0ABD6EI45_9BILA</name>
<comment type="subcellular location">
    <subcellularLocation>
        <location evidence="1">Membrane</location>
        <topology evidence="1">Multi-pass membrane protein</topology>
    </subcellularLocation>
</comment>
<evidence type="ECO:0000256" key="1">
    <source>
        <dbReference type="ARBA" id="ARBA00004141"/>
    </source>
</evidence>
<feature type="transmembrane region" description="Helical" evidence="6">
    <location>
        <begin position="189"/>
        <end position="206"/>
    </location>
</feature>
<feature type="transmembrane region" description="Helical" evidence="6">
    <location>
        <begin position="659"/>
        <end position="688"/>
    </location>
</feature>
<evidence type="ECO:0000256" key="4">
    <source>
        <dbReference type="ARBA" id="ARBA00022989"/>
    </source>
</evidence>
<feature type="transmembrane region" description="Helical" evidence="6">
    <location>
        <begin position="51"/>
        <end position="68"/>
    </location>
</feature>
<evidence type="ECO:0000256" key="2">
    <source>
        <dbReference type="ARBA" id="ARBA00009773"/>
    </source>
</evidence>
<proteinExistence type="inferred from homology"/>
<feature type="transmembrane region" description="Helical" evidence="6">
    <location>
        <begin position="695"/>
        <end position="715"/>
    </location>
</feature>
<evidence type="ECO:0000256" key="3">
    <source>
        <dbReference type="ARBA" id="ARBA00022692"/>
    </source>
</evidence>
<gene>
    <name evidence="7" type="ORF">AB6A40_003061</name>
</gene>
<evidence type="ECO:0008006" key="9">
    <source>
        <dbReference type="Google" id="ProtNLM"/>
    </source>
</evidence>
<comment type="similarity">
    <text evidence="2">Belongs to the autoinducer-2 exporter (AI-2E) (TC 2.A.86) family.</text>
</comment>
<dbReference type="EMBL" id="JBGFUD010001488">
    <property type="protein sequence ID" value="MFH4976352.1"/>
    <property type="molecule type" value="Genomic_DNA"/>
</dbReference>
<keyword evidence="3 6" id="KW-0812">Transmembrane</keyword>
<dbReference type="Proteomes" id="UP001608902">
    <property type="component" value="Unassembled WGS sequence"/>
</dbReference>
<feature type="transmembrane region" description="Helical" evidence="6">
    <location>
        <begin position="135"/>
        <end position="155"/>
    </location>
</feature>
<feature type="transmembrane region" description="Helical" evidence="6">
    <location>
        <begin position="212"/>
        <end position="232"/>
    </location>
</feature>
<feature type="transmembrane region" description="Helical" evidence="6">
    <location>
        <begin position="631"/>
        <end position="653"/>
    </location>
</feature>
<feature type="transmembrane region" description="Helical" evidence="6">
    <location>
        <begin position="567"/>
        <end position="586"/>
    </location>
</feature>